<name>A0ABT9BED7_9BACT</name>
<dbReference type="Gene3D" id="1.25.40.390">
    <property type="match status" value="1"/>
</dbReference>
<comment type="caution">
    <text evidence="1">The sequence shown here is derived from an EMBL/GenBank/DDBJ whole genome shotgun (WGS) entry which is preliminary data.</text>
</comment>
<dbReference type="InterPro" id="IPR011990">
    <property type="entry name" value="TPR-like_helical_dom_sf"/>
</dbReference>
<reference evidence="1" key="1">
    <citation type="submission" date="2023-07" db="EMBL/GenBank/DDBJ databases">
        <authorList>
            <person name="Kim M.K."/>
        </authorList>
    </citation>
    <scope>NUCLEOTIDE SEQUENCE</scope>
    <source>
        <strain evidence="1">ASUV-10-1</strain>
    </source>
</reference>
<sequence length="588" mass="64683">MKFRHIPPYLAALGLLMAAPGCKDFYDVNVDPIHPTAAEPQQLLPVVQLAMSTHLGFNIQGLGQPAAALVQQLSNGRGTGAYQQESDSFQSSWNGLYSDMLANNEQLITQATAAEQWGYVGIAKIQKAYVFSQLVDAFGSVPYSQALKGVANRAPRFDRDADIYNGEASLGIQSLFSLIDEGIADLDRPNASVPSSTGGDIIYKGNKQNWQALGRSLKLKLYNQIRKTTDVSASVRTLLGQQLLTSNSDFELKYGTSTQPENRHIGFLSDYVNSGRENQIGRYFYLLMKYGNGFEYAAPVATPYADPRIPYYFYRQSNPSYSTSLYDYQDRNNPSFVTTRLGSRGPAASAGNAGDRTLPGLYPYAGRYDDGKFGLATGTSASGAGTQRFITYFTQKFTEAELQLMVLNNESAAQTAYLEGVKAAFAKVNALATGTGAPSFTQNDSVSAELFGGSYTRTRNGTTTTTTRTGYYNDLFTTRNGQATTQEQKLQAIMEQKYIASFGMTLDVYTDFRRTHYPLLPVPETSQANTALGLFDDQDGQTVGTGQPFPRRLFYPLDDLISNTNPDAPKAQVPYSLTDNNYRIFWDR</sequence>
<dbReference type="SUPFAM" id="SSF48452">
    <property type="entry name" value="TPR-like"/>
    <property type="match status" value="1"/>
</dbReference>
<dbReference type="Pfam" id="PF12771">
    <property type="entry name" value="SusD-like_2"/>
    <property type="match status" value="1"/>
</dbReference>
<gene>
    <name evidence="1" type="ORF">Q5H93_17950</name>
</gene>
<protein>
    <submittedName>
        <fullName evidence="1">SusD/RagB family nutrient-binding outer membrane lipoprotein</fullName>
    </submittedName>
</protein>
<dbReference type="RefSeq" id="WP_305008006.1">
    <property type="nucleotide sequence ID" value="NZ_JAUQSY010000012.1"/>
</dbReference>
<organism evidence="1 2">
    <name type="scientific">Hymenobacter aranciens</name>
    <dbReference type="NCBI Taxonomy" id="3063996"/>
    <lineage>
        <taxon>Bacteria</taxon>
        <taxon>Pseudomonadati</taxon>
        <taxon>Bacteroidota</taxon>
        <taxon>Cytophagia</taxon>
        <taxon>Cytophagales</taxon>
        <taxon>Hymenobacteraceae</taxon>
        <taxon>Hymenobacter</taxon>
    </lineage>
</organism>
<dbReference type="EMBL" id="JAUQSY010000012">
    <property type="protein sequence ID" value="MDO7876634.1"/>
    <property type="molecule type" value="Genomic_DNA"/>
</dbReference>
<evidence type="ECO:0000313" key="1">
    <source>
        <dbReference type="EMBL" id="MDO7876634.1"/>
    </source>
</evidence>
<evidence type="ECO:0000313" key="2">
    <source>
        <dbReference type="Proteomes" id="UP001176429"/>
    </source>
</evidence>
<proteinExistence type="predicted"/>
<accession>A0ABT9BED7</accession>
<keyword evidence="1" id="KW-0449">Lipoprotein</keyword>
<dbReference type="InterPro" id="IPR041662">
    <property type="entry name" value="SusD-like_2"/>
</dbReference>
<dbReference type="Proteomes" id="UP001176429">
    <property type="component" value="Unassembled WGS sequence"/>
</dbReference>
<keyword evidence="2" id="KW-1185">Reference proteome</keyword>